<dbReference type="SUPFAM" id="SSF75005">
    <property type="entry name" value="Arabinanase/levansucrase/invertase"/>
    <property type="match status" value="1"/>
</dbReference>
<evidence type="ECO:0000256" key="2">
    <source>
        <dbReference type="ARBA" id="ARBA00022679"/>
    </source>
</evidence>
<dbReference type="Gene3D" id="2.115.10.20">
    <property type="entry name" value="Glycosyl hydrolase domain, family 43"/>
    <property type="match status" value="1"/>
</dbReference>
<dbReference type="EC" id="2.4.1.281" evidence="3"/>
<evidence type="ECO:0000256" key="1">
    <source>
        <dbReference type="ARBA" id="ARBA00022676"/>
    </source>
</evidence>
<dbReference type="AlphaFoldDB" id="A0A7G9YZ86"/>
<dbReference type="CDD" id="cd18612">
    <property type="entry name" value="GH130_Lin0857-like"/>
    <property type="match status" value="1"/>
</dbReference>
<sequence length="346" mass="39010">MITKHKNNPIIKPGDVKPSIEGYKVLGTFNPGAINFGDEIILLVRVSEGCEPKEGYIRTPVYRFEHGMSYPDIVEFKSSDPEVILKDTRGIVYKGREYLSTMSHIRLARSKDGIDFTVEDKPFIYPADETEKYGVEDARVAFINGKYYINYTAVSEDSWATALAITEDFESIERKGLIFHPENKDVAIFPEKVNGKYVALHRPNNSGFGKPSIWYSESPDLLHWGNHKCIVRPRENKWESKRIGAGAPPIKTPEGWLVIYHGKGDNSVYSLFCLLLDLEEPSRVVRRASTPLLTPTEPYETEGFFANVVFSNGIAEKDGKIYVYYGASDETTNVAITDVDSLLDSF</sequence>
<dbReference type="GO" id="GO:0016757">
    <property type="term" value="F:glycosyltransferase activity"/>
    <property type="evidence" value="ECO:0007669"/>
    <property type="project" value="UniProtKB-KW"/>
</dbReference>
<reference evidence="3" key="1">
    <citation type="submission" date="2020-06" db="EMBL/GenBank/DDBJ databases">
        <title>Unique genomic features of the anaerobic methanotrophic archaea.</title>
        <authorList>
            <person name="Chadwick G.L."/>
            <person name="Skennerton C.T."/>
            <person name="Laso-Perez R."/>
            <person name="Leu A.O."/>
            <person name="Speth D.R."/>
            <person name="Yu H."/>
            <person name="Morgan-Lang C."/>
            <person name="Hatzenpichler R."/>
            <person name="Goudeau D."/>
            <person name="Malmstrom R."/>
            <person name="Brazelton W.J."/>
            <person name="Woyke T."/>
            <person name="Hallam S.J."/>
            <person name="Tyson G.W."/>
            <person name="Wegener G."/>
            <person name="Boetius A."/>
            <person name="Orphan V."/>
        </authorList>
    </citation>
    <scope>NUCLEOTIDE SEQUENCE</scope>
</reference>
<dbReference type="Pfam" id="PF04041">
    <property type="entry name" value="Glyco_hydro_130"/>
    <property type="match status" value="1"/>
</dbReference>
<keyword evidence="2 3" id="KW-0808">Transferase</keyword>
<evidence type="ECO:0000313" key="3">
    <source>
        <dbReference type="EMBL" id="QNO53320.1"/>
    </source>
</evidence>
<dbReference type="PANTHER" id="PTHR34106:SF5">
    <property type="entry name" value="GLYCOSIDASE"/>
    <property type="match status" value="1"/>
</dbReference>
<gene>
    <name evidence="3" type="ORF">AFNPGKIM_00016</name>
</gene>
<dbReference type="InterPro" id="IPR007184">
    <property type="entry name" value="Mannoside_phosphorylase"/>
</dbReference>
<organism evidence="3">
    <name type="scientific">Candidatus Methanophagaceae archaeon ANME-1 ERB6</name>
    <dbReference type="NCBI Taxonomy" id="2759912"/>
    <lineage>
        <taxon>Archaea</taxon>
        <taxon>Methanobacteriati</taxon>
        <taxon>Methanobacteriota</taxon>
        <taxon>Stenosarchaea group</taxon>
        <taxon>Methanomicrobia</taxon>
        <taxon>Candidatus Methanophagales</taxon>
        <taxon>Candidatus Methanophagaceae</taxon>
    </lineage>
</organism>
<dbReference type="PIRSF" id="PIRSF016202">
    <property type="entry name" value="PH1107"/>
    <property type="match status" value="1"/>
</dbReference>
<accession>A0A7G9YZ86</accession>
<keyword evidence="1 3" id="KW-0328">Glycosyltransferase</keyword>
<dbReference type="EMBL" id="MT631537">
    <property type="protein sequence ID" value="QNO53320.1"/>
    <property type="molecule type" value="Genomic_DNA"/>
</dbReference>
<proteinExistence type="predicted"/>
<protein>
    <submittedName>
        <fullName evidence="3">4-O-beta-D-mannosyl-D-glucose phosphorylase</fullName>
        <ecNumber evidence="3">2.4.1.281</ecNumber>
    </submittedName>
</protein>
<dbReference type="InterPro" id="IPR023296">
    <property type="entry name" value="Glyco_hydro_beta-prop_sf"/>
</dbReference>
<dbReference type="PANTHER" id="PTHR34106">
    <property type="entry name" value="GLYCOSIDASE"/>
    <property type="match status" value="1"/>
</dbReference>
<name>A0A7G9YZ86_9EURY</name>